<accession>A0A8D4UUD5</accession>
<name>A0A8D4UUD5_9FIRM</name>
<dbReference type="KEGG" id="dho:Dia5BBH33_10780"/>
<organism evidence="2 3">
    <name type="scientific">Dialister hominis</name>
    <dbReference type="NCBI Taxonomy" id="2582419"/>
    <lineage>
        <taxon>Bacteria</taxon>
        <taxon>Bacillati</taxon>
        <taxon>Bacillota</taxon>
        <taxon>Negativicutes</taxon>
        <taxon>Veillonellales</taxon>
        <taxon>Veillonellaceae</taxon>
        <taxon>Dialister</taxon>
    </lineage>
</organism>
<reference evidence="3" key="1">
    <citation type="submission" date="2019-05" db="EMBL/GenBank/DDBJ databases">
        <title>Complete genome sequencing of Dialister sp. strain 5BBH33.</title>
        <authorList>
            <person name="Sakamoto M."/>
            <person name="Murakami T."/>
            <person name="Mori H."/>
        </authorList>
    </citation>
    <scope>NUCLEOTIDE SEQUENCE [LARGE SCALE GENOMIC DNA]</scope>
    <source>
        <strain evidence="3">5BBH33</strain>
    </source>
</reference>
<feature type="region of interest" description="Disordered" evidence="1">
    <location>
        <begin position="91"/>
        <end position="207"/>
    </location>
</feature>
<feature type="compositionally biased region" description="Basic and acidic residues" evidence="1">
    <location>
        <begin position="152"/>
        <end position="181"/>
    </location>
</feature>
<evidence type="ECO:0000313" key="3">
    <source>
        <dbReference type="Proteomes" id="UP000320585"/>
    </source>
</evidence>
<feature type="compositionally biased region" description="Low complexity" evidence="1">
    <location>
        <begin position="107"/>
        <end position="116"/>
    </location>
</feature>
<sequence length="238" mass="26896">MNEYLIELMCILAIMVWLIRRYPFARLSAVFLENGNSSGLGSFRKREGESHIDHTVHVSYFKHGSSGAEDGLGTPDEDYDYKALRKKILETWGQSTPEGNGEEDNTSPDTTSPDSSIGRKAQDESSQNEAPVQDPEPVKRRNVSEPETAPAPKREYEPARVKTVPEIKTPLPERKMPDKAKAHVKKKIAEPAQMEASSNPDSEGLIPRRWSEKDAQRWMVYDAVFGPPRGRAGWKYRR</sequence>
<dbReference type="Proteomes" id="UP000320585">
    <property type="component" value="Chromosome"/>
</dbReference>
<evidence type="ECO:0000256" key="1">
    <source>
        <dbReference type="SAM" id="MobiDB-lite"/>
    </source>
</evidence>
<evidence type="ECO:0000313" key="2">
    <source>
        <dbReference type="EMBL" id="BBK25143.1"/>
    </source>
</evidence>
<dbReference type="EMBL" id="AP019697">
    <property type="protein sequence ID" value="BBK25143.1"/>
    <property type="molecule type" value="Genomic_DNA"/>
</dbReference>
<protein>
    <submittedName>
        <fullName evidence="2">Uncharacterized protein</fullName>
    </submittedName>
</protein>
<dbReference type="RefSeq" id="WP_162297572.1">
    <property type="nucleotide sequence ID" value="NZ_DAVZWT010000035.1"/>
</dbReference>
<keyword evidence="3" id="KW-1185">Reference proteome</keyword>
<gene>
    <name evidence="2" type="ORF">Dia5BBH33_10780</name>
</gene>
<proteinExistence type="predicted"/>
<dbReference type="AlphaFoldDB" id="A0A8D4UUD5"/>